<dbReference type="Proteomes" id="UP000187134">
    <property type="component" value="Unassembled WGS sequence"/>
</dbReference>
<reference evidence="2 3" key="1">
    <citation type="submission" date="2016-11" db="EMBL/GenBank/DDBJ databases">
        <title>Paenibacillus species isolates.</title>
        <authorList>
            <person name="Beno S.M."/>
        </authorList>
    </citation>
    <scope>NUCLEOTIDE SEQUENCE [LARGE SCALE GENOMIC DNA]</scope>
    <source>
        <strain evidence="2 3">FSL H8-0246</strain>
    </source>
</reference>
<name>A0A1R1C4T7_PAEAM</name>
<dbReference type="EMBL" id="MRTJ01000001">
    <property type="protein sequence ID" value="OMF17069.1"/>
    <property type="molecule type" value="Genomic_DNA"/>
</dbReference>
<proteinExistence type="predicted"/>
<evidence type="ECO:0000313" key="2">
    <source>
        <dbReference type="EMBL" id="OMF17069.1"/>
    </source>
</evidence>
<dbReference type="SUPFAM" id="SSF143100">
    <property type="entry name" value="TTHA1013/TTHA0281-like"/>
    <property type="match status" value="1"/>
</dbReference>
<organism evidence="2 3">
    <name type="scientific">Paenibacillus amylolyticus</name>
    <dbReference type="NCBI Taxonomy" id="1451"/>
    <lineage>
        <taxon>Bacteria</taxon>
        <taxon>Bacillati</taxon>
        <taxon>Bacillota</taxon>
        <taxon>Bacilli</taxon>
        <taxon>Bacillales</taxon>
        <taxon>Paenibacillaceae</taxon>
        <taxon>Paenibacillus</taxon>
    </lineage>
</organism>
<accession>A0A1R1C4T7</accession>
<evidence type="ECO:0000259" key="1">
    <source>
        <dbReference type="Pfam" id="PF15919"/>
    </source>
</evidence>
<dbReference type="PANTHER" id="PTHR34504">
    <property type="entry name" value="ANTITOXIN HICB"/>
    <property type="match status" value="1"/>
</dbReference>
<dbReference type="InterPro" id="IPR051404">
    <property type="entry name" value="TA_system_antitoxin"/>
</dbReference>
<dbReference type="InterPro" id="IPR031807">
    <property type="entry name" value="HicB-like"/>
</dbReference>
<evidence type="ECO:0000313" key="3">
    <source>
        <dbReference type="Proteomes" id="UP000187134"/>
    </source>
</evidence>
<comment type="caution">
    <text evidence="2">The sequence shown here is derived from an EMBL/GenBank/DDBJ whole genome shotgun (WGS) entry which is preliminary data.</text>
</comment>
<gene>
    <name evidence="2" type="ORF">BK131_03600</name>
</gene>
<dbReference type="RefSeq" id="WP_076330469.1">
    <property type="nucleotide sequence ID" value="NZ_MRTJ01000001.1"/>
</dbReference>
<dbReference type="OrthoDB" id="5419659at2"/>
<dbReference type="AlphaFoldDB" id="A0A1R1C4T7"/>
<dbReference type="Pfam" id="PF15919">
    <property type="entry name" value="HicB_lk_antitox"/>
    <property type="match status" value="1"/>
</dbReference>
<dbReference type="Gene3D" id="3.30.160.250">
    <property type="match status" value="1"/>
</dbReference>
<feature type="domain" description="HicB-like antitoxin of toxin-antitoxin system" evidence="1">
    <location>
        <begin position="7"/>
        <end position="109"/>
    </location>
</feature>
<dbReference type="PANTHER" id="PTHR34504:SF2">
    <property type="entry name" value="UPF0150 PROTEIN SSL0259"/>
    <property type="match status" value="1"/>
</dbReference>
<sequence>MNDKYIYPAIFEKGEIKGYVVTFPDLPGAITEGDDLEESLRMARECLELHLYGMEEDDEELPIASDPASIVVPPLSFLTMIEIRMGAIRDEMMNKSVTKNVTIPRWLEKEAAREQLNFSQVLQHALKERLGVKDYPTAK</sequence>
<dbReference type="InterPro" id="IPR035069">
    <property type="entry name" value="TTHA1013/TTHA0281-like"/>
</dbReference>
<protein>
    <submittedName>
        <fullName evidence="2">Pilus assembly protein HicB</fullName>
    </submittedName>
</protein>